<dbReference type="AlphaFoldDB" id="A0A9D1CUG2"/>
<dbReference type="InterPro" id="IPR050366">
    <property type="entry name" value="BP-dependent_transpt_permease"/>
</dbReference>
<dbReference type="InterPro" id="IPR000515">
    <property type="entry name" value="MetI-like"/>
</dbReference>
<evidence type="ECO:0000259" key="8">
    <source>
        <dbReference type="PROSITE" id="PS50928"/>
    </source>
</evidence>
<comment type="similarity">
    <text evidence="7">Belongs to the binding-protein-dependent transport system permease family.</text>
</comment>
<dbReference type="PROSITE" id="PS50928">
    <property type="entry name" value="ABC_TM1"/>
    <property type="match status" value="1"/>
</dbReference>
<evidence type="ECO:0000256" key="3">
    <source>
        <dbReference type="ARBA" id="ARBA00022475"/>
    </source>
</evidence>
<gene>
    <name evidence="9" type="ORF">IAB77_09125</name>
</gene>
<keyword evidence="2 7" id="KW-0813">Transport</keyword>
<keyword evidence="3" id="KW-1003">Cell membrane</keyword>
<feature type="transmembrane region" description="Helical" evidence="7">
    <location>
        <begin position="191"/>
        <end position="214"/>
    </location>
</feature>
<keyword evidence="4 7" id="KW-0812">Transmembrane</keyword>
<proteinExistence type="inferred from homology"/>
<accession>A0A9D1CUG2</accession>
<dbReference type="CDD" id="cd06261">
    <property type="entry name" value="TM_PBP2"/>
    <property type="match status" value="1"/>
</dbReference>
<evidence type="ECO:0000256" key="2">
    <source>
        <dbReference type="ARBA" id="ARBA00022448"/>
    </source>
</evidence>
<reference evidence="9" key="2">
    <citation type="journal article" date="2021" name="PeerJ">
        <title>Extensive microbial diversity within the chicken gut microbiome revealed by metagenomics and culture.</title>
        <authorList>
            <person name="Gilroy R."/>
            <person name="Ravi A."/>
            <person name="Getino M."/>
            <person name="Pursley I."/>
            <person name="Horton D.L."/>
            <person name="Alikhan N.F."/>
            <person name="Baker D."/>
            <person name="Gharbi K."/>
            <person name="Hall N."/>
            <person name="Watson M."/>
            <person name="Adriaenssens E.M."/>
            <person name="Foster-Nyarko E."/>
            <person name="Jarju S."/>
            <person name="Secka A."/>
            <person name="Antonio M."/>
            <person name="Oren A."/>
            <person name="Chaudhuri R.R."/>
            <person name="La Ragione R."/>
            <person name="Hildebrand F."/>
            <person name="Pallen M.J."/>
        </authorList>
    </citation>
    <scope>NUCLEOTIDE SEQUENCE</scope>
    <source>
        <strain evidence="9">ChiBcolR7-354</strain>
    </source>
</reference>
<sequence length="270" mass="29655">MKKRARLPLVAGLAMLGVFLLASLFPALFSPYGQKEMFAAWLSPSSEHILGTNALGYDIFTELVYGTRETLLIGCASSVLTLLIGAAVGTLSTFRGTAGWLFNGLINVFVLLPRLVTLIVLAGFVGSSAANLTVLISAFSWSGTARNVRARVIHLNAAPFVENCAILGYSRGHTVLFHLIPNLYELLLSRFLLGVNSCIMMESTLSFLGFGDLYHPTWGTMINFAYNRGAFIRQAYNYLLAPGVCIMLLSLSFYLISLYFERRRETISEV</sequence>
<dbReference type="EMBL" id="DVGA01000101">
    <property type="protein sequence ID" value="HIQ79400.1"/>
    <property type="molecule type" value="Genomic_DNA"/>
</dbReference>
<name>A0A9D1CUG2_9FIRM</name>
<dbReference type="Pfam" id="PF00528">
    <property type="entry name" value="BPD_transp_1"/>
    <property type="match status" value="1"/>
</dbReference>
<dbReference type="PANTHER" id="PTHR43386:SF1">
    <property type="entry name" value="D,D-DIPEPTIDE TRANSPORT SYSTEM PERMEASE PROTEIN DDPC-RELATED"/>
    <property type="match status" value="1"/>
</dbReference>
<dbReference type="PANTHER" id="PTHR43386">
    <property type="entry name" value="OLIGOPEPTIDE TRANSPORT SYSTEM PERMEASE PROTEIN APPC"/>
    <property type="match status" value="1"/>
</dbReference>
<evidence type="ECO:0000256" key="1">
    <source>
        <dbReference type="ARBA" id="ARBA00004651"/>
    </source>
</evidence>
<dbReference type="SUPFAM" id="SSF161098">
    <property type="entry name" value="MetI-like"/>
    <property type="match status" value="1"/>
</dbReference>
<feature type="domain" description="ABC transmembrane type-1" evidence="8">
    <location>
        <begin position="67"/>
        <end position="257"/>
    </location>
</feature>
<organism evidence="9 10">
    <name type="scientific">Candidatus Scatomorpha intestinavium</name>
    <dbReference type="NCBI Taxonomy" id="2840922"/>
    <lineage>
        <taxon>Bacteria</taxon>
        <taxon>Bacillati</taxon>
        <taxon>Bacillota</taxon>
        <taxon>Clostridia</taxon>
        <taxon>Eubacteriales</taxon>
        <taxon>Candidatus Scatomorpha</taxon>
    </lineage>
</organism>
<feature type="transmembrane region" description="Helical" evidence="7">
    <location>
        <begin position="235"/>
        <end position="260"/>
    </location>
</feature>
<evidence type="ECO:0000313" key="9">
    <source>
        <dbReference type="EMBL" id="HIQ79400.1"/>
    </source>
</evidence>
<comment type="subcellular location">
    <subcellularLocation>
        <location evidence="1 7">Cell membrane</location>
        <topology evidence="1 7">Multi-pass membrane protein</topology>
    </subcellularLocation>
</comment>
<evidence type="ECO:0000256" key="4">
    <source>
        <dbReference type="ARBA" id="ARBA00022692"/>
    </source>
</evidence>
<dbReference type="Gene3D" id="1.10.3720.10">
    <property type="entry name" value="MetI-like"/>
    <property type="match status" value="1"/>
</dbReference>
<keyword evidence="5 7" id="KW-1133">Transmembrane helix</keyword>
<evidence type="ECO:0000256" key="6">
    <source>
        <dbReference type="ARBA" id="ARBA00023136"/>
    </source>
</evidence>
<dbReference type="GO" id="GO:0005886">
    <property type="term" value="C:plasma membrane"/>
    <property type="evidence" value="ECO:0007669"/>
    <property type="project" value="UniProtKB-SubCell"/>
</dbReference>
<protein>
    <submittedName>
        <fullName evidence="9">ABC transporter permease</fullName>
    </submittedName>
</protein>
<keyword evidence="6 7" id="KW-0472">Membrane</keyword>
<reference evidence="9" key="1">
    <citation type="submission" date="2020-10" db="EMBL/GenBank/DDBJ databases">
        <authorList>
            <person name="Gilroy R."/>
        </authorList>
    </citation>
    <scope>NUCLEOTIDE SEQUENCE</scope>
    <source>
        <strain evidence="9">ChiBcolR7-354</strain>
    </source>
</reference>
<dbReference type="InterPro" id="IPR035906">
    <property type="entry name" value="MetI-like_sf"/>
</dbReference>
<dbReference type="Proteomes" id="UP000824262">
    <property type="component" value="Unassembled WGS sequence"/>
</dbReference>
<evidence type="ECO:0000313" key="10">
    <source>
        <dbReference type="Proteomes" id="UP000824262"/>
    </source>
</evidence>
<evidence type="ECO:0000256" key="5">
    <source>
        <dbReference type="ARBA" id="ARBA00022989"/>
    </source>
</evidence>
<comment type="caution">
    <text evidence="9">The sequence shown here is derived from an EMBL/GenBank/DDBJ whole genome shotgun (WGS) entry which is preliminary data.</text>
</comment>
<evidence type="ECO:0000256" key="7">
    <source>
        <dbReference type="RuleBase" id="RU363032"/>
    </source>
</evidence>
<dbReference type="GO" id="GO:0055085">
    <property type="term" value="P:transmembrane transport"/>
    <property type="evidence" value="ECO:0007669"/>
    <property type="project" value="InterPro"/>
</dbReference>
<feature type="transmembrane region" description="Helical" evidence="7">
    <location>
        <begin position="71"/>
        <end position="94"/>
    </location>
</feature>
<feature type="transmembrane region" description="Helical" evidence="7">
    <location>
        <begin position="115"/>
        <end position="139"/>
    </location>
</feature>